<keyword evidence="3" id="KW-0804">Transcription</keyword>
<evidence type="ECO:0000259" key="4">
    <source>
        <dbReference type="PROSITE" id="PS01124"/>
    </source>
</evidence>
<dbReference type="InterPro" id="IPR003313">
    <property type="entry name" value="AraC-bd"/>
</dbReference>
<dbReference type="SUPFAM" id="SSF46689">
    <property type="entry name" value="Homeodomain-like"/>
    <property type="match status" value="2"/>
</dbReference>
<dbReference type="InterPro" id="IPR037923">
    <property type="entry name" value="HTH-like"/>
</dbReference>
<dbReference type="PANTHER" id="PTHR43280:SF2">
    <property type="entry name" value="HTH-TYPE TRANSCRIPTIONAL REGULATOR EXSA"/>
    <property type="match status" value="1"/>
</dbReference>
<dbReference type="InterPro" id="IPR018060">
    <property type="entry name" value="HTH_AraC"/>
</dbReference>
<dbReference type="Pfam" id="PF12833">
    <property type="entry name" value="HTH_18"/>
    <property type="match status" value="1"/>
</dbReference>
<dbReference type="PRINTS" id="PR00032">
    <property type="entry name" value="HTHARAC"/>
</dbReference>
<reference evidence="5 6" key="1">
    <citation type="submission" date="2020-04" db="EMBL/GenBank/DDBJ databases">
        <title>Genome-Wide Identification of 5-Methylcytosine Sites in Bacterial Genomes By High-Throughput Sequencing of MspJI Restriction Fragments.</title>
        <authorList>
            <person name="Wu V."/>
        </authorList>
    </citation>
    <scope>NUCLEOTIDE SEQUENCE [LARGE SCALE GENOMIC DNA]</scope>
    <source>
        <strain evidence="5 6">S2</strain>
    </source>
</reference>
<keyword evidence="1" id="KW-0805">Transcription regulation</keyword>
<dbReference type="PANTHER" id="PTHR43280">
    <property type="entry name" value="ARAC-FAMILY TRANSCRIPTIONAL REGULATOR"/>
    <property type="match status" value="1"/>
</dbReference>
<sequence>MLFDLPQTSVGFQFVMPMPLLMLKGIGWETIRSVNYKWDGREREDDHCLFQYTLSGQGEIEIDGAVYRLKQGDAFIVEIPGDHCYRLPADSSEWEVLYIEFSKEALPFWRQLYSLKGPIVSIVPDSSFIQLAWNTYKIAIKDQIHDVYQSSKYAYQLVMELISHVYQEKKIEPLPSKIELCKQFIELNYQELIGLDDIATAIGISKFYLIREFEKKIGMTPNQYLTKVRIEHAAKLLISSVDPNLEDIARQTGFSSSNYFGKVFKKVIGSSPMEFRRKNDYYEVHRILFEK</sequence>
<dbReference type="EMBL" id="CP051128">
    <property type="protein sequence ID" value="QIZ06170.1"/>
    <property type="molecule type" value="Genomic_DNA"/>
</dbReference>
<dbReference type="SMART" id="SM00342">
    <property type="entry name" value="HTH_ARAC"/>
    <property type="match status" value="1"/>
</dbReference>
<dbReference type="InterPro" id="IPR009057">
    <property type="entry name" value="Homeodomain-like_sf"/>
</dbReference>
<evidence type="ECO:0000256" key="1">
    <source>
        <dbReference type="ARBA" id="ARBA00023015"/>
    </source>
</evidence>
<dbReference type="Gene3D" id="1.10.10.60">
    <property type="entry name" value="Homeodomain-like"/>
    <property type="match status" value="2"/>
</dbReference>
<gene>
    <name evidence="5" type="ORF">HFZ78_05050</name>
</gene>
<dbReference type="AlphaFoldDB" id="A0A6H1NXX8"/>
<dbReference type="Pfam" id="PF02311">
    <property type="entry name" value="AraC_binding"/>
    <property type="match status" value="1"/>
</dbReference>
<dbReference type="InterPro" id="IPR020449">
    <property type="entry name" value="Tscrpt_reg_AraC-type_HTH"/>
</dbReference>
<reference evidence="5 6" key="2">
    <citation type="submission" date="2020-04" db="EMBL/GenBank/DDBJ databases">
        <authorList>
            <person name="Fomenkov A."/>
            <person name="Anton B.P."/>
            <person name="Roberts R.J."/>
        </authorList>
    </citation>
    <scope>NUCLEOTIDE SEQUENCE [LARGE SCALE GENOMIC DNA]</scope>
    <source>
        <strain evidence="5 6">S2</strain>
    </source>
</reference>
<dbReference type="Proteomes" id="UP000501868">
    <property type="component" value="Chromosome"/>
</dbReference>
<dbReference type="PROSITE" id="PS01124">
    <property type="entry name" value="HTH_ARAC_FAMILY_2"/>
    <property type="match status" value="1"/>
</dbReference>
<evidence type="ECO:0000256" key="3">
    <source>
        <dbReference type="ARBA" id="ARBA00023163"/>
    </source>
</evidence>
<keyword evidence="2" id="KW-0238">DNA-binding</keyword>
<name>A0A6H1NXX8_PRIMG</name>
<feature type="domain" description="HTH araC/xylS-type" evidence="4">
    <location>
        <begin position="179"/>
        <end position="278"/>
    </location>
</feature>
<evidence type="ECO:0000256" key="2">
    <source>
        <dbReference type="ARBA" id="ARBA00023125"/>
    </source>
</evidence>
<dbReference type="InterPro" id="IPR018062">
    <property type="entry name" value="HTH_AraC-typ_CS"/>
</dbReference>
<dbReference type="GO" id="GO:0003700">
    <property type="term" value="F:DNA-binding transcription factor activity"/>
    <property type="evidence" value="ECO:0007669"/>
    <property type="project" value="InterPro"/>
</dbReference>
<dbReference type="PROSITE" id="PS00041">
    <property type="entry name" value="HTH_ARAC_FAMILY_1"/>
    <property type="match status" value="1"/>
</dbReference>
<organism evidence="5 6">
    <name type="scientific">Priestia megaterium</name>
    <name type="common">Bacillus megaterium</name>
    <dbReference type="NCBI Taxonomy" id="1404"/>
    <lineage>
        <taxon>Bacteria</taxon>
        <taxon>Bacillati</taxon>
        <taxon>Bacillota</taxon>
        <taxon>Bacilli</taxon>
        <taxon>Bacillales</taxon>
        <taxon>Bacillaceae</taxon>
        <taxon>Priestia</taxon>
    </lineage>
</organism>
<evidence type="ECO:0000313" key="6">
    <source>
        <dbReference type="Proteomes" id="UP000501868"/>
    </source>
</evidence>
<proteinExistence type="predicted"/>
<protein>
    <submittedName>
        <fullName evidence="5">AraC family transcriptional regulator</fullName>
    </submittedName>
</protein>
<dbReference type="Gene3D" id="2.60.120.280">
    <property type="entry name" value="Regulatory protein AraC"/>
    <property type="match status" value="1"/>
</dbReference>
<dbReference type="GO" id="GO:0043565">
    <property type="term" value="F:sequence-specific DNA binding"/>
    <property type="evidence" value="ECO:0007669"/>
    <property type="project" value="InterPro"/>
</dbReference>
<accession>A0A6H1NXX8</accession>
<evidence type="ECO:0000313" key="5">
    <source>
        <dbReference type="EMBL" id="QIZ06170.1"/>
    </source>
</evidence>
<dbReference type="SUPFAM" id="SSF51215">
    <property type="entry name" value="Regulatory protein AraC"/>
    <property type="match status" value="1"/>
</dbReference>